<evidence type="ECO:0000256" key="7">
    <source>
        <dbReference type="ARBA" id="ARBA00022822"/>
    </source>
</evidence>
<organism evidence="15 16">
    <name type="scientific">Candidatus Annandia adelgestsuga</name>
    <dbReference type="NCBI Taxonomy" id="1302411"/>
    <lineage>
        <taxon>Bacteria</taxon>
        <taxon>Pseudomonadati</taxon>
        <taxon>Pseudomonadota</taxon>
        <taxon>Gammaproteobacteria</taxon>
        <taxon>Enterobacterales</taxon>
        <taxon>Enterobacteriaceae</taxon>
        <taxon>Candidatus Annandia</taxon>
    </lineage>
</organism>
<dbReference type="Gene3D" id="3.20.20.70">
    <property type="entry name" value="Aldolase class I"/>
    <property type="match status" value="2"/>
</dbReference>
<comment type="catalytic activity">
    <reaction evidence="2">
        <text>1-(2-carboxyphenylamino)-1-deoxy-D-ribulose 5-phosphate + H(+) = (1S,2R)-1-C-(indol-3-yl)glycerol 3-phosphate + CO2 + H2O</text>
        <dbReference type="Rhea" id="RHEA:23476"/>
        <dbReference type="ChEBI" id="CHEBI:15377"/>
        <dbReference type="ChEBI" id="CHEBI:15378"/>
        <dbReference type="ChEBI" id="CHEBI:16526"/>
        <dbReference type="ChEBI" id="CHEBI:58613"/>
        <dbReference type="ChEBI" id="CHEBI:58866"/>
        <dbReference type="EC" id="4.1.1.48"/>
    </reaction>
</comment>
<comment type="pathway">
    <text evidence="3 12">Amino-acid biosynthesis; L-tryptophan biosynthesis; L-tryptophan from chorismate: step 3/5.</text>
</comment>
<protein>
    <recommendedName>
        <fullName evidence="12">N-(5'-phosphoribosyl)anthranilate isomerase</fullName>
        <shortName evidence="12">PRAI</shortName>
        <ecNumber evidence="12">5.3.1.24</ecNumber>
    </recommendedName>
</protein>
<evidence type="ECO:0000313" key="16">
    <source>
        <dbReference type="Proteomes" id="UP000274458"/>
    </source>
</evidence>
<feature type="domain" description="N-(5'phosphoribosyl) anthranilate isomerase (PRAI)" evidence="14">
    <location>
        <begin position="260"/>
        <end position="450"/>
    </location>
</feature>
<evidence type="ECO:0000256" key="11">
    <source>
        <dbReference type="ARBA" id="ARBA00023268"/>
    </source>
</evidence>
<keyword evidence="10" id="KW-0456">Lyase</keyword>
<dbReference type="AlphaFoldDB" id="A0A3Q9CLN7"/>
<dbReference type="InterPro" id="IPR013798">
    <property type="entry name" value="Indole-3-glycerol_P_synth_dom"/>
</dbReference>
<dbReference type="PANTHER" id="PTHR22854:SF2">
    <property type="entry name" value="INDOLE-3-GLYCEROL-PHOSPHATE SYNTHASE"/>
    <property type="match status" value="1"/>
</dbReference>
<evidence type="ECO:0000256" key="12">
    <source>
        <dbReference type="HAMAP-Rule" id="MF_00135"/>
    </source>
</evidence>
<gene>
    <name evidence="15" type="primary">trpC</name>
    <name evidence="12" type="synonym">trpF</name>
    <name evidence="15" type="ORF">C3B56_00333</name>
</gene>
<dbReference type="Proteomes" id="UP000274458">
    <property type="component" value="Chromosome"/>
</dbReference>
<dbReference type="HAMAP" id="MF_00135">
    <property type="entry name" value="PRAI"/>
    <property type="match status" value="1"/>
</dbReference>
<dbReference type="Pfam" id="PF00218">
    <property type="entry name" value="IGPS"/>
    <property type="match status" value="1"/>
</dbReference>
<dbReference type="InterPro" id="IPR045186">
    <property type="entry name" value="Indole-3-glycerol_P_synth"/>
</dbReference>
<keyword evidence="16" id="KW-1185">Reference proteome</keyword>
<comment type="similarity">
    <text evidence="12">Belongs to the TrpF family.</text>
</comment>
<dbReference type="EC" id="5.3.1.24" evidence="12"/>
<dbReference type="KEGG" id="aade:C3B56_00333"/>
<evidence type="ECO:0000259" key="13">
    <source>
        <dbReference type="Pfam" id="PF00218"/>
    </source>
</evidence>
<comment type="pathway">
    <text evidence="4">Amino-acid biosynthesis; L-tryptophan biosynthesis; L-tryptophan from chorismate: step 4/5.</text>
</comment>
<evidence type="ECO:0000256" key="5">
    <source>
        <dbReference type="ARBA" id="ARBA00022605"/>
    </source>
</evidence>
<dbReference type="PANTHER" id="PTHR22854">
    <property type="entry name" value="TRYPTOPHAN BIOSYNTHESIS PROTEIN"/>
    <property type="match status" value="1"/>
</dbReference>
<evidence type="ECO:0000256" key="2">
    <source>
        <dbReference type="ARBA" id="ARBA00001633"/>
    </source>
</evidence>
<dbReference type="RefSeq" id="WP_126071688.1">
    <property type="nucleotide sequence ID" value="NZ_CP026513.1"/>
</dbReference>
<keyword evidence="9 12" id="KW-0413">Isomerase</keyword>
<evidence type="ECO:0000256" key="6">
    <source>
        <dbReference type="ARBA" id="ARBA00022793"/>
    </source>
</evidence>
<evidence type="ECO:0000256" key="9">
    <source>
        <dbReference type="ARBA" id="ARBA00023235"/>
    </source>
</evidence>
<dbReference type="UniPathway" id="UPA00035">
    <property type="reaction ID" value="UER00042"/>
</dbReference>
<dbReference type="InterPro" id="IPR001240">
    <property type="entry name" value="PRAI_dom"/>
</dbReference>
<keyword evidence="5 12" id="KW-0028">Amino-acid biosynthesis</keyword>
<evidence type="ECO:0000256" key="3">
    <source>
        <dbReference type="ARBA" id="ARBA00004664"/>
    </source>
</evidence>
<keyword evidence="6" id="KW-0210">Decarboxylase</keyword>
<feature type="domain" description="Indole-3-glycerol phosphate synthase" evidence="13">
    <location>
        <begin position="8"/>
        <end position="253"/>
    </location>
</feature>
<dbReference type="SUPFAM" id="SSF51366">
    <property type="entry name" value="Ribulose-phoshate binding barrel"/>
    <property type="match status" value="2"/>
</dbReference>
<name>A0A3Q9CLN7_9ENTR</name>
<dbReference type="CDD" id="cd00331">
    <property type="entry name" value="IGPS"/>
    <property type="match status" value="1"/>
</dbReference>
<dbReference type="NCBIfam" id="NF006945">
    <property type="entry name" value="PRK09427.1"/>
    <property type="match status" value="1"/>
</dbReference>
<sequence>MNLFNNMLKKIIKHKYKWIIDRKIKQPIKKILFKIKKSNKNFYKIFNYPYTKFILECKKKSPYMGVMRENFNIIDIVNKYKKYASIISIVTDKKYFDGSFENMLLASKNTNLPILCKDFIIDIYQVYLARLYGADSITLMLSVLKNHQYIILSNLSHSLNMGVITEISNESELNRAIFLNSKVISINNLNLKDMSININKTKILSIKIPRYINIISESGIKCYSQIRSLSCFVNGFLIGSSLMKEKNLEKAICRITLGENKICGLKRMIDADIAYKSGAIYGGLIFNNYSSRIVNIKQAKKISNNIPLDYVGVFKNQSISYILHVLNNVNLKIIQLNGEENQKYINILKKYLSNNIKIWKLISIKNFLSKKKKIININRYILDNKIDNKKKNDFNLLKKYNFNKVILSGGINLKNCMSATKIGFVGLNLNSGIETKPGIKNIKKIINLFHKIRIY</sequence>
<evidence type="ECO:0000256" key="4">
    <source>
        <dbReference type="ARBA" id="ARBA00004696"/>
    </source>
</evidence>
<evidence type="ECO:0000256" key="8">
    <source>
        <dbReference type="ARBA" id="ARBA00023141"/>
    </source>
</evidence>
<evidence type="ECO:0000259" key="14">
    <source>
        <dbReference type="Pfam" id="PF00697"/>
    </source>
</evidence>
<comment type="catalytic activity">
    <reaction evidence="1 12">
        <text>N-(5-phospho-beta-D-ribosyl)anthranilate = 1-(2-carboxyphenylamino)-1-deoxy-D-ribulose 5-phosphate</text>
        <dbReference type="Rhea" id="RHEA:21540"/>
        <dbReference type="ChEBI" id="CHEBI:18277"/>
        <dbReference type="ChEBI" id="CHEBI:58613"/>
        <dbReference type="EC" id="5.3.1.24"/>
    </reaction>
</comment>
<keyword evidence="11" id="KW-0511">Multifunctional enzyme</keyword>
<proteinExistence type="inferred from homology"/>
<accession>A0A3Q9CLN7</accession>
<dbReference type="OrthoDB" id="9804217at2"/>
<dbReference type="GO" id="GO:0000162">
    <property type="term" value="P:L-tryptophan biosynthetic process"/>
    <property type="evidence" value="ECO:0007669"/>
    <property type="project" value="UniProtKB-UniRule"/>
</dbReference>
<keyword evidence="8 12" id="KW-0057">Aromatic amino acid biosynthesis</keyword>
<dbReference type="InterPro" id="IPR011060">
    <property type="entry name" value="RibuloseP-bd_barrel"/>
</dbReference>
<evidence type="ECO:0000256" key="1">
    <source>
        <dbReference type="ARBA" id="ARBA00001164"/>
    </source>
</evidence>
<keyword evidence="7 12" id="KW-0822">Tryptophan biosynthesis</keyword>
<dbReference type="CDD" id="cd00405">
    <property type="entry name" value="PRAI"/>
    <property type="match status" value="1"/>
</dbReference>
<dbReference type="GO" id="GO:0004640">
    <property type="term" value="F:phosphoribosylanthranilate isomerase activity"/>
    <property type="evidence" value="ECO:0007669"/>
    <property type="project" value="UniProtKB-UniRule"/>
</dbReference>
<reference evidence="15 16" key="1">
    <citation type="journal article" date="2018" name="Genome Biol. Evol.">
        <title>Partnering With a Pest: Genomes of Hemlock Woolly Adelgid Symbionts Reveal Atypical Nutritional Provisioning Patterns in Dual-Obligate Bacteria.</title>
        <authorList>
            <person name="Weglarz K.M."/>
            <person name="Havill N.P."/>
            <person name="Burke G.R."/>
            <person name="von Dohlen C.D."/>
        </authorList>
    </citation>
    <scope>NUCLEOTIDE SEQUENCE [LARGE SCALE GENOMIC DNA]</scope>
    <source>
        <strain evidence="15">ENA</strain>
    </source>
</reference>
<dbReference type="GO" id="GO:0004425">
    <property type="term" value="F:indole-3-glycerol-phosphate synthase activity"/>
    <property type="evidence" value="ECO:0007669"/>
    <property type="project" value="UniProtKB-EC"/>
</dbReference>
<dbReference type="InterPro" id="IPR013785">
    <property type="entry name" value="Aldolase_TIM"/>
</dbReference>
<evidence type="ECO:0000313" key="15">
    <source>
        <dbReference type="EMBL" id="AZP36413.1"/>
    </source>
</evidence>
<dbReference type="Pfam" id="PF00697">
    <property type="entry name" value="PRAI"/>
    <property type="match status" value="1"/>
</dbReference>
<dbReference type="EMBL" id="CP026513">
    <property type="protein sequence ID" value="AZP36413.1"/>
    <property type="molecule type" value="Genomic_DNA"/>
</dbReference>
<evidence type="ECO:0000256" key="10">
    <source>
        <dbReference type="ARBA" id="ARBA00023239"/>
    </source>
</evidence>